<dbReference type="PATRIC" id="fig|456.5.peg.2905"/>
<dbReference type="FunFam" id="2.20.25.10:FF:000002">
    <property type="entry name" value="UPF0434 protein YcaR"/>
    <property type="match status" value="1"/>
</dbReference>
<comment type="caution">
    <text evidence="2">The sequence shown here is derived from an EMBL/GenBank/DDBJ whole genome shotgun (WGS) entry which is preliminary data.</text>
</comment>
<dbReference type="SUPFAM" id="SSF158997">
    <property type="entry name" value="Trm112p-like"/>
    <property type="match status" value="1"/>
</dbReference>
<evidence type="ECO:0000313" key="2">
    <source>
        <dbReference type="EMBL" id="KTD18405.1"/>
    </source>
</evidence>
<dbReference type="Proteomes" id="UP000055035">
    <property type="component" value="Unassembled WGS sequence"/>
</dbReference>
<dbReference type="Pfam" id="PF03966">
    <property type="entry name" value="Trm112p"/>
    <property type="match status" value="1"/>
</dbReference>
<dbReference type="STRING" id="456.Ljor_2711"/>
<dbReference type="EMBL" id="LNYJ01000011">
    <property type="protein sequence ID" value="KTD18405.1"/>
    <property type="molecule type" value="Genomic_DNA"/>
</dbReference>
<evidence type="ECO:0000256" key="1">
    <source>
        <dbReference type="HAMAP-Rule" id="MF_01187"/>
    </source>
</evidence>
<dbReference type="AlphaFoldDB" id="A0A0W0VE44"/>
<comment type="similarity">
    <text evidence="1">Belongs to the UPF0434 family.</text>
</comment>
<gene>
    <name evidence="2" type="primary">lpxK_2</name>
    <name evidence="2" type="ORF">Ljor_2711</name>
</gene>
<sequence length="59" mass="6868">MDKKLLEILVCPLCKGKLILKKKELICAFDRMAYPIRDGIPVMIEQEARLIPLEEKEQL</sequence>
<dbReference type="PANTHER" id="PTHR33505:SF4">
    <property type="entry name" value="PROTEIN PREY, MITOCHONDRIAL"/>
    <property type="match status" value="1"/>
</dbReference>
<dbReference type="OrthoDB" id="9812205at2"/>
<keyword evidence="3" id="KW-1185">Reference proteome</keyword>
<reference evidence="2 3" key="1">
    <citation type="submission" date="2015-11" db="EMBL/GenBank/DDBJ databases">
        <title>Genomic analysis of 38 Legionella species identifies large and diverse effector repertoires.</title>
        <authorList>
            <person name="Burstein D."/>
            <person name="Amaro F."/>
            <person name="Zusman T."/>
            <person name="Lifshitz Z."/>
            <person name="Cohen O."/>
            <person name="Gilbert J.A."/>
            <person name="Pupko T."/>
            <person name="Shuman H.A."/>
            <person name="Segal G."/>
        </authorList>
    </citation>
    <scope>NUCLEOTIDE SEQUENCE [LARGE SCALE GENOMIC DNA]</scope>
    <source>
        <strain evidence="2 3">BL-540</strain>
    </source>
</reference>
<dbReference type="HAMAP" id="MF_01187">
    <property type="entry name" value="UPF0434"/>
    <property type="match status" value="1"/>
</dbReference>
<dbReference type="PANTHER" id="PTHR33505">
    <property type="entry name" value="ZGC:162634"/>
    <property type="match status" value="1"/>
</dbReference>
<protein>
    <recommendedName>
        <fullName evidence="1">UPF0434 protein Ljor_2711</fullName>
    </recommendedName>
</protein>
<dbReference type="RefSeq" id="WP_058472067.1">
    <property type="nucleotide sequence ID" value="NZ_CAAAIC010000006.1"/>
</dbReference>
<dbReference type="Gene3D" id="2.20.25.10">
    <property type="match status" value="1"/>
</dbReference>
<accession>A0A0W0VE44</accession>
<dbReference type="InterPro" id="IPR005651">
    <property type="entry name" value="Trm112-like"/>
</dbReference>
<name>A0A0W0VE44_9GAMM</name>
<evidence type="ECO:0000313" key="3">
    <source>
        <dbReference type="Proteomes" id="UP000055035"/>
    </source>
</evidence>
<proteinExistence type="inferred from homology"/>
<dbReference type="GO" id="GO:0016301">
    <property type="term" value="F:kinase activity"/>
    <property type="evidence" value="ECO:0007669"/>
    <property type="project" value="UniProtKB-KW"/>
</dbReference>
<keyword evidence="2" id="KW-0808">Transferase</keyword>
<keyword evidence="2" id="KW-0418">Kinase</keyword>
<organism evidence="2 3">
    <name type="scientific">Legionella jordanis</name>
    <dbReference type="NCBI Taxonomy" id="456"/>
    <lineage>
        <taxon>Bacteria</taxon>
        <taxon>Pseudomonadati</taxon>
        <taxon>Pseudomonadota</taxon>
        <taxon>Gammaproteobacteria</taxon>
        <taxon>Legionellales</taxon>
        <taxon>Legionellaceae</taxon>
        <taxon>Legionella</taxon>
    </lineage>
</organism>
<dbReference type="GO" id="GO:0005829">
    <property type="term" value="C:cytosol"/>
    <property type="evidence" value="ECO:0007669"/>
    <property type="project" value="TreeGrafter"/>
</dbReference>